<dbReference type="InterPro" id="IPR005850">
    <property type="entry name" value="GalP_Utransf_C"/>
</dbReference>
<evidence type="ECO:0000256" key="4">
    <source>
        <dbReference type="ARBA" id="ARBA00012384"/>
    </source>
</evidence>
<comment type="similarity">
    <text evidence="3 15">Belongs to the galactose-1-phosphate uridylyltransferase type 1 family.</text>
</comment>
<evidence type="ECO:0000313" key="18">
    <source>
        <dbReference type="EMBL" id="PIW32618.1"/>
    </source>
</evidence>
<accession>A0A2M7GXR4</accession>
<feature type="domain" description="Galactose-1-phosphate uridyl transferase C-terminal" evidence="17">
    <location>
        <begin position="167"/>
        <end position="288"/>
    </location>
</feature>
<feature type="binding site" evidence="14">
    <location>
        <position position="32"/>
    </location>
    <ligand>
        <name>Zn(2+)</name>
        <dbReference type="ChEBI" id="CHEBI:29105"/>
    </ligand>
</feature>
<proteinExistence type="inferred from homology"/>
<evidence type="ECO:0000259" key="16">
    <source>
        <dbReference type="Pfam" id="PF01087"/>
    </source>
</evidence>
<feature type="non-terminal residue" evidence="18">
    <location>
        <position position="309"/>
    </location>
</feature>
<keyword evidence="8 14" id="KW-0479">Metal-binding</keyword>
<dbReference type="Proteomes" id="UP000230025">
    <property type="component" value="Unassembled WGS sequence"/>
</dbReference>
<evidence type="ECO:0000259" key="17">
    <source>
        <dbReference type="Pfam" id="PF02744"/>
    </source>
</evidence>
<dbReference type="PROSITE" id="PS00117">
    <property type="entry name" value="GAL_P_UDP_TRANSF_I"/>
    <property type="match status" value="1"/>
</dbReference>
<gene>
    <name evidence="18" type="primary">galT</name>
    <name evidence="18" type="ORF">COW28_05595</name>
</gene>
<reference evidence="19" key="1">
    <citation type="submission" date="2017-09" db="EMBL/GenBank/DDBJ databases">
        <title>Depth-based differentiation of microbial function through sediment-hosted aquifers and enrichment of novel symbionts in the deep terrestrial subsurface.</title>
        <authorList>
            <person name="Probst A.J."/>
            <person name="Ladd B."/>
            <person name="Jarett J.K."/>
            <person name="Geller-Mcgrath D.E."/>
            <person name="Sieber C.M.K."/>
            <person name="Emerson J.B."/>
            <person name="Anantharaman K."/>
            <person name="Thomas B.C."/>
            <person name="Malmstrom R."/>
            <person name="Stieglmeier M."/>
            <person name="Klingl A."/>
            <person name="Woyke T."/>
            <person name="Ryan C.M."/>
            <person name="Banfield J.F."/>
        </authorList>
    </citation>
    <scope>NUCLEOTIDE SEQUENCE [LARGE SCALE GENOMIC DNA]</scope>
</reference>
<keyword evidence="6 15" id="KW-0808">Transferase</keyword>
<evidence type="ECO:0000256" key="9">
    <source>
        <dbReference type="ARBA" id="ARBA00022833"/>
    </source>
</evidence>
<dbReference type="InterPro" id="IPR036265">
    <property type="entry name" value="HIT-like_sf"/>
</dbReference>
<dbReference type="PIRSF" id="PIRSF000808">
    <property type="entry name" value="GalT"/>
    <property type="match status" value="1"/>
</dbReference>
<comment type="catalytic activity">
    <reaction evidence="1 15">
        <text>alpha-D-galactose 1-phosphate + UDP-alpha-D-glucose = alpha-D-glucose 1-phosphate + UDP-alpha-D-galactose</text>
        <dbReference type="Rhea" id="RHEA:13989"/>
        <dbReference type="ChEBI" id="CHEBI:58336"/>
        <dbReference type="ChEBI" id="CHEBI:58601"/>
        <dbReference type="ChEBI" id="CHEBI:58885"/>
        <dbReference type="ChEBI" id="CHEBI:66914"/>
        <dbReference type="EC" id="2.7.7.12"/>
    </reaction>
</comment>
<evidence type="ECO:0000256" key="7">
    <source>
        <dbReference type="ARBA" id="ARBA00022695"/>
    </source>
</evidence>
<feature type="binding site" evidence="14">
    <location>
        <position position="148"/>
    </location>
    <ligand>
        <name>Zn(2+)</name>
        <dbReference type="ChEBI" id="CHEBI:29105"/>
    </ligand>
</feature>
<dbReference type="EMBL" id="PFFY01000257">
    <property type="protein sequence ID" value="PIW32618.1"/>
    <property type="molecule type" value="Genomic_DNA"/>
</dbReference>
<protein>
    <recommendedName>
        <fullName evidence="5 12">Galactose-1-phosphate uridylyltransferase</fullName>
        <ecNumber evidence="4 12">2.7.7.12</ecNumber>
    </recommendedName>
</protein>
<feature type="active site" description="Tele-UMP-histidine intermediate" evidence="13">
    <location>
        <position position="150"/>
    </location>
</feature>
<evidence type="ECO:0000256" key="3">
    <source>
        <dbReference type="ARBA" id="ARBA00010951"/>
    </source>
</evidence>
<dbReference type="GO" id="GO:0008108">
    <property type="term" value="F:UDP-glucose:hexose-1-phosphate uridylyltransferase activity"/>
    <property type="evidence" value="ECO:0007669"/>
    <property type="project" value="UniProtKB-UniRule"/>
</dbReference>
<evidence type="ECO:0000256" key="8">
    <source>
        <dbReference type="ARBA" id="ARBA00022723"/>
    </source>
</evidence>
<dbReference type="InterPro" id="IPR019779">
    <property type="entry name" value="GalP_UDPtransf1_His-AS"/>
</dbReference>
<comment type="cofactor">
    <cofactor evidence="14">
        <name>Zn(2+)</name>
        <dbReference type="ChEBI" id="CHEBI:29105"/>
    </cofactor>
    <text evidence="14">Binds 1 zinc ion per subunit.</text>
</comment>
<evidence type="ECO:0000256" key="10">
    <source>
        <dbReference type="ARBA" id="ARBA00023144"/>
    </source>
</evidence>
<feature type="binding site" evidence="14">
    <location>
        <position position="35"/>
    </location>
    <ligand>
        <name>Zn(2+)</name>
        <dbReference type="ChEBI" id="CHEBI:29105"/>
    </ligand>
</feature>
<evidence type="ECO:0000256" key="12">
    <source>
        <dbReference type="NCBIfam" id="TIGR00209"/>
    </source>
</evidence>
<evidence type="ECO:0000256" key="5">
    <source>
        <dbReference type="ARBA" id="ARBA00016340"/>
    </source>
</evidence>
<keyword evidence="7 15" id="KW-0548">Nucleotidyltransferase</keyword>
<keyword evidence="9 14" id="KW-0862">Zinc</keyword>
<organism evidence="18 19">
    <name type="scientific">bacterium (Candidatus Ratteibacteria) CG15_BIG_FIL_POST_REV_8_21_14_020_41_12</name>
    <dbReference type="NCBI Taxonomy" id="2014291"/>
    <lineage>
        <taxon>Bacteria</taxon>
        <taxon>Candidatus Ratteibacteria</taxon>
    </lineage>
</organism>
<keyword evidence="10 15" id="KW-0299">Galactose metabolism</keyword>
<dbReference type="CDD" id="cd00608">
    <property type="entry name" value="GalT"/>
    <property type="match status" value="1"/>
</dbReference>
<dbReference type="SUPFAM" id="SSF54197">
    <property type="entry name" value="HIT-like"/>
    <property type="match status" value="2"/>
</dbReference>
<dbReference type="UniPathway" id="UPA00214"/>
<feature type="binding site" evidence="14">
    <location>
        <position position="97"/>
    </location>
    <ligand>
        <name>Zn(2+)</name>
        <dbReference type="ChEBI" id="CHEBI:29105"/>
    </ligand>
</feature>
<dbReference type="InterPro" id="IPR001937">
    <property type="entry name" value="GalP_UDPtransf1"/>
</dbReference>
<evidence type="ECO:0000256" key="2">
    <source>
        <dbReference type="ARBA" id="ARBA00004947"/>
    </source>
</evidence>
<keyword evidence="11 15" id="KW-0119">Carbohydrate metabolism</keyword>
<evidence type="ECO:0000256" key="11">
    <source>
        <dbReference type="ARBA" id="ARBA00023277"/>
    </source>
</evidence>
<evidence type="ECO:0000313" key="19">
    <source>
        <dbReference type="Proteomes" id="UP000230025"/>
    </source>
</evidence>
<evidence type="ECO:0000256" key="14">
    <source>
        <dbReference type="PIRSR" id="PIRSR000808-3"/>
    </source>
</evidence>
<comment type="caution">
    <text evidence="18">The sequence shown here is derived from an EMBL/GenBank/DDBJ whole genome shotgun (WGS) entry which is preliminary data.</text>
</comment>
<dbReference type="GO" id="GO:0008270">
    <property type="term" value="F:zinc ion binding"/>
    <property type="evidence" value="ECO:0007669"/>
    <property type="project" value="InterPro"/>
</dbReference>
<comment type="pathway">
    <text evidence="2 15">Carbohydrate metabolism; galactose metabolism.</text>
</comment>
<dbReference type="NCBIfam" id="TIGR00209">
    <property type="entry name" value="galT_1"/>
    <property type="match status" value="1"/>
</dbReference>
<dbReference type="Pfam" id="PF01087">
    <property type="entry name" value="GalP_UDP_transf"/>
    <property type="match status" value="1"/>
</dbReference>
<evidence type="ECO:0000256" key="13">
    <source>
        <dbReference type="PIRSR" id="PIRSR000808-1"/>
    </source>
</evidence>
<evidence type="ECO:0000256" key="6">
    <source>
        <dbReference type="ARBA" id="ARBA00022679"/>
    </source>
</evidence>
<sequence>MSELRWDPFLEEWVVIASHRLERTFFPPKDYCPLCPTKKKQKFATEIPRDNYEIVVFENKFPSFETRPAKISPQKDLCFQKRPGKGICEVICYSPKHNLTLTDLSLNEIIHLIEVWADRYDALGKFSFIKYVFIFENKGEEIGVTLTHPHGQIYAFPYIPPRIKKELNSSRKYFRKNNRCLFCDIIKEELKSKAKRIIAQNKNFIAIVPFFARWCYEVHILSRAHKSSLMELSADEGKDLAKILKKVLLKYDALFSISFPYIMVMHQKPTDGKDYPYYHFHLEFYPPYRAPGKLKYLAGCESGTGTFIN</sequence>
<dbReference type="GO" id="GO:0005737">
    <property type="term" value="C:cytoplasm"/>
    <property type="evidence" value="ECO:0007669"/>
    <property type="project" value="TreeGrafter"/>
</dbReference>
<dbReference type="AlphaFoldDB" id="A0A2M7GXR4"/>
<dbReference type="PANTHER" id="PTHR11943:SF1">
    <property type="entry name" value="GALACTOSE-1-PHOSPHATE URIDYLYLTRANSFERASE"/>
    <property type="match status" value="1"/>
</dbReference>
<name>A0A2M7GXR4_9BACT</name>
<dbReference type="GO" id="GO:0033499">
    <property type="term" value="P:galactose catabolic process via UDP-galactose, Leloir pathway"/>
    <property type="evidence" value="ECO:0007669"/>
    <property type="project" value="TreeGrafter"/>
</dbReference>
<dbReference type="Pfam" id="PF02744">
    <property type="entry name" value="GalP_UDP_tr_C"/>
    <property type="match status" value="1"/>
</dbReference>
<dbReference type="PANTHER" id="PTHR11943">
    <property type="entry name" value="GALACTOSE-1-PHOSPHATE URIDYLYLTRANSFERASE"/>
    <property type="match status" value="1"/>
</dbReference>
<feature type="domain" description="Galactose-1-phosphate uridyl transferase N-terminal" evidence="16">
    <location>
        <begin position="3"/>
        <end position="160"/>
    </location>
</feature>
<dbReference type="InterPro" id="IPR005849">
    <property type="entry name" value="GalP_Utransf_N"/>
</dbReference>
<dbReference type="EC" id="2.7.7.12" evidence="4 12"/>
<evidence type="ECO:0000256" key="15">
    <source>
        <dbReference type="RuleBase" id="RU000506"/>
    </source>
</evidence>
<dbReference type="Gene3D" id="3.30.428.10">
    <property type="entry name" value="HIT-like"/>
    <property type="match status" value="2"/>
</dbReference>
<evidence type="ECO:0000256" key="1">
    <source>
        <dbReference type="ARBA" id="ARBA00001107"/>
    </source>
</evidence>